<reference evidence="1 2" key="1">
    <citation type="journal article" date="2019" name="Environ. Microbiol.">
        <title>Species interactions and distinct microbial communities in high Arctic permafrost affected cryosols are associated with the CH4 and CO2 gas fluxes.</title>
        <authorList>
            <person name="Altshuler I."/>
            <person name="Hamel J."/>
            <person name="Turney S."/>
            <person name="Magnuson E."/>
            <person name="Levesque R."/>
            <person name="Greer C."/>
            <person name="Whyte L.G."/>
        </authorList>
    </citation>
    <scope>NUCLEOTIDE SEQUENCE [LARGE SCALE GENOMIC DNA]</scope>
    <source>
        <strain evidence="1 2">S13Y</strain>
    </source>
</reference>
<dbReference type="InterPro" id="IPR021244">
    <property type="entry name" value="DUF2802"/>
</dbReference>
<evidence type="ECO:0000313" key="2">
    <source>
        <dbReference type="Proteomes" id="UP000319486"/>
    </source>
</evidence>
<sequence length="117" mass="13086">MWLEAGIAVLLLLTLAQSALLFHLWRQSRQLQQRIDALSHGAAHAYTDVPTSMLVTALGRLERQVGLIEQQPALPRQSYELAQQLAREGADVEQLIIRCGLSRDEAKLVLQMHPVNP</sequence>
<comment type="caution">
    <text evidence="1">The sequence shown here is derived from an EMBL/GenBank/DDBJ whole genome shotgun (WGS) entry which is preliminary data.</text>
</comment>
<evidence type="ECO:0000313" key="1">
    <source>
        <dbReference type="EMBL" id="TPG07407.1"/>
    </source>
</evidence>
<dbReference type="Pfam" id="PF10975">
    <property type="entry name" value="DUF2802"/>
    <property type="match status" value="1"/>
</dbReference>
<dbReference type="RefSeq" id="WP_140653465.1">
    <property type="nucleotide sequence ID" value="NZ_RCZB01000005.1"/>
</dbReference>
<dbReference type="EMBL" id="RCZO01000007">
    <property type="protein sequence ID" value="TPG07407.1"/>
    <property type="molecule type" value="Genomic_DNA"/>
</dbReference>
<dbReference type="Proteomes" id="UP000319486">
    <property type="component" value="Unassembled WGS sequence"/>
</dbReference>
<accession>A0A502C2K6</accession>
<protein>
    <submittedName>
        <fullName evidence="1">DUF2802 domain-containing protein</fullName>
    </submittedName>
</protein>
<gene>
    <name evidence="1" type="ORF">EAH88_13300</name>
</gene>
<name>A0A502C2K6_9GAMM</name>
<dbReference type="AlphaFoldDB" id="A0A502C2K6"/>
<dbReference type="OrthoDB" id="5955226at2"/>
<keyword evidence="2" id="KW-1185">Reference proteome</keyword>
<organism evidence="1 2">
    <name type="scientific">Rhodanobacter glycinis</name>
    <dbReference type="NCBI Taxonomy" id="582702"/>
    <lineage>
        <taxon>Bacteria</taxon>
        <taxon>Pseudomonadati</taxon>
        <taxon>Pseudomonadota</taxon>
        <taxon>Gammaproteobacteria</taxon>
        <taxon>Lysobacterales</taxon>
        <taxon>Rhodanobacteraceae</taxon>
        <taxon>Rhodanobacter</taxon>
    </lineage>
</organism>
<proteinExistence type="predicted"/>